<proteinExistence type="predicted"/>
<organism evidence="3 4">
    <name type="scientific">Candidatus Gallitreponema excrementavium</name>
    <dbReference type="NCBI Taxonomy" id="2840840"/>
    <lineage>
        <taxon>Bacteria</taxon>
        <taxon>Pseudomonadati</taxon>
        <taxon>Spirochaetota</taxon>
        <taxon>Spirochaetia</taxon>
        <taxon>Spirochaetales</taxon>
        <taxon>Candidatus Gallitreponema</taxon>
    </lineage>
</organism>
<dbReference type="Proteomes" id="UP000823638">
    <property type="component" value="Unassembled WGS sequence"/>
</dbReference>
<dbReference type="Pfam" id="PF13490">
    <property type="entry name" value="zf-HC2"/>
    <property type="match status" value="1"/>
</dbReference>
<dbReference type="InterPro" id="IPR041916">
    <property type="entry name" value="Anti_sigma_zinc_sf"/>
</dbReference>
<dbReference type="AlphaFoldDB" id="A0A9D9HQ61"/>
<name>A0A9D9HQ61_9SPIR</name>
<comment type="caution">
    <text evidence="3">The sequence shown here is derived from an EMBL/GenBank/DDBJ whole genome shotgun (WGS) entry which is preliminary data.</text>
</comment>
<evidence type="ECO:0000313" key="3">
    <source>
        <dbReference type="EMBL" id="MBO8458264.1"/>
    </source>
</evidence>
<keyword evidence="1" id="KW-1133">Transmembrane helix</keyword>
<evidence type="ECO:0000256" key="1">
    <source>
        <dbReference type="SAM" id="Phobius"/>
    </source>
</evidence>
<feature type="domain" description="Putative zinc-finger" evidence="2">
    <location>
        <begin position="6"/>
        <end position="35"/>
    </location>
</feature>
<evidence type="ECO:0000259" key="2">
    <source>
        <dbReference type="Pfam" id="PF13490"/>
    </source>
</evidence>
<accession>A0A9D9HQ61</accession>
<reference evidence="3" key="1">
    <citation type="submission" date="2020-10" db="EMBL/GenBank/DDBJ databases">
        <authorList>
            <person name="Gilroy R."/>
        </authorList>
    </citation>
    <scope>NUCLEOTIDE SEQUENCE</scope>
    <source>
        <strain evidence="3">10532</strain>
    </source>
</reference>
<evidence type="ECO:0000313" key="4">
    <source>
        <dbReference type="Proteomes" id="UP000823638"/>
    </source>
</evidence>
<keyword evidence="1" id="KW-0812">Transmembrane</keyword>
<feature type="transmembrane region" description="Helical" evidence="1">
    <location>
        <begin position="88"/>
        <end position="109"/>
    </location>
</feature>
<dbReference type="Gene3D" id="1.10.10.1320">
    <property type="entry name" value="Anti-sigma factor, zinc-finger domain"/>
    <property type="match status" value="1"/>
</dbReference>
<protein>
    <submittedName>
        <fullName evidence="3">Zf-HC2 domain-containing protein</fullName>
    </submittedName>
</protein>
<keyword evidence="1" id="KW-0472">Membrane</keyword>
<gene>
    <name evidence="3" type="ORF">IAA81_08595</name>
</gene>
<dbReference type="InterPro" id="IPR027383">
    <property type="entry name" value="Znf_put"/>
</dbReference>
<sequence length="225" mass="24689">MCPDKELFSAYVDGEVPEPWCSRLTAHIATCEKCRNVVDTYNALKNKVKAGETEPSKELFDSSFRKITEKMAFVLPQNASIRHGQYRFSLKAIAAVFAVAFIIPAAFFAGRQSVAPVTSATGTEQVVSTANSVAPMTINFPGFNTGTQNKNFRLNTATRRGSIDLGNDFFTPGYSPNLFSVSSSSEFNRGQIVISFPGLSVYTSNPEALMPYGTIDIMFYPEKTE</sequence>
<reference evidence="3" key="2">
    <citation type="journal article" date="2021" name="PeerJ">
        <title>Extensive microbial diversity within the chicken gut microbiome revealed by metagenomics and culture.</title>
        <authorList>
            <person name="Gilroy R."/>
            <person name="Ravi A."/>
            <person name="Getino M."/>
            <person name="Pursley I."/>
            <person name="Horton D.L."/>
            <person name="Alikhan N.F."/>
            <person name="Baker D."/>
            <person name="Gharbi K."/>
            <person name="Hall N."/>
            <person name="Watson M."/>
            <person name="Adriaenssens E.M."/>
            <person name="Foster-Nyarko E."/>
            <person name="Jarju S."/>
            <person name="Secka A."/>
            <person name="Antonio M."/>
            <person name="Oren A."/>
            <person name="Chaudhuri R.R."/>
            <person name="La Ragione R."/>
            <person name="Hildebrand F."/>
            <person name="Pallen M.J."/>
        </authorList>
    </citation>
    <scope>NUCLEOTIDE SEQUENCE</scope>
    <source>
        <strain evidence="3">10532</strain>
    </source>
</reference>
<dbReference type="EMBL" id="JADIMM010000099">
    <property type="protein sequence ID" value="MBO8458264.1"/>
    <property type="molecule type" value="Genomic_DNA"/>
</dbReference>